<dbReference type="EMBL" id="LSRX01000204">
    <property type="protein sequence ID" value="OLQ04665.1"/>
    <property type="molecule type" value="Genomic_DNA"/>
</dbReference>
<name>A0A1Q9EB59_SYMMI</name>
<evidence type="ECO:0000313" key="1">
    <source>
        <dbReference type="EMBL" id="OLQ04665.1"/>
    </source>
</evidence>
<keyword evidence="2" id="KW-1185">Reference proteome</keyword>
<proteinExistence type="predicted"/>
<dbReference type="OrthoDB" id="423924at2759"/>
<gene>
    <name evidence="1" type="ORF">AK812_SmicGene12220</name>
</gene>
<dbReference type="AlphaFoldDB" id="A0A1Q9EB59"/>
<dbReference type="Proteomes" id="UP000186817">
    <property type="component" value="Unassembled WGS sequence"/>
</dbReference>
<reference evidence="1 2" key="1">
    <citation type="submission" date="2016-02" db="EMBL/GenBank/DDBJ databases">
        <title>Genome analysis of coral dinoflagellate symbionts highlights evolutionary adaptations to a symbiotic lifestyle.</title>
        <authorList>
            <person name="Aranda M."/>
            <person name="Li Y."/>
            <person name="Liew Y.J."/>
            <person name="Baumgarten S."/>
            <person name="Simakov O."/>
            <person name="Wilson M."/>
            <person name="Piel J."/>
            <person name="Ashoor H."/>
            <person name="Bougouffa S."/>
            <person name="Bajic V.B."/>
            <person name="Ryu T."/>
            <person name="Ravasi T."/>
            <person name="Bayer T."/>
            <person name="Micklem G."/>
            <person name="Kim H."/>
            <person name="Bhak J."/>
            <person name="Lajeunesse T.C."/>
            <person name="Voolstra C.R."/>
        </authorList>
    </citation>
    <scope>NUCLEOTIDE SEQUENCE [LARGE SCALE GENOMIC DNA]</scope>
    <source>
        <strain evidence="1 2">CCMP2467</strain>
    </source>
</reference>
<protein>
    <submittedName>
        <fullName evidence="1">Uncharacterized protein</fullName>
    </submittedName>
</protein>
<organism evidence="1 2">
    <name type="scientific">Symbiodinium microadriaticum</name>
    <name type="common">Dinoflagellate</name>
    <name type="synonym">Zooxanthella microadriatica</name>
    <dbReference type="NCBI Taxonomy" id="2951"/>
    <lineage>
        <taxon>Eukaryota</taxon>
        <taxon>Sar</taxon>
        <taxon>Alveolata</taxon>
        <taxon>Dinophyceae</taxon>
        <taxon>Suessiales</taxon>
        <taxon>Symbiodiniaceae</taxon>
        <taxon>Symbiodinium</taxon>
    </lineage>
</organism>
<evidence type="ECO:0000313" key="2">
    <source>
        <dbReference type="Proteomes" id="UP000186817"/>
    </source>
</evidence>
<sequence>MEFLAFAGSCLLRQSTVQPAAIGEASLQCTWQERGGAGGWLTFVQRFSNMATILAAIFEHGHHSCSDFRVHASMLAAAGRGLTAGLPRIPPWAGRPLLGNSAGSSRLLLMLEEASNHLPVPSTDDEGLMESRQRAPRSVFAVGAASLLLMACLLAPKSALTLFGFNSGLISVEDVRLPTLPTLPASPADELQDTVASLKQRYGFDGQRRDEIALCIINLNLGFWKLVQWSTILTEATNNCPAGFHDPDKKLACQINMAAVFAPLSASIGLFSSTAFLCPGKMNPDAACASTFGATFEAAAKFAASPAQISLFCPKAVAQRDFAEGGQTVFQNERRLGNSSHGQPTEAEARKLYVVIRNATEPDSTKLKNTFCTWQIAQSILFAMRAGPLIEISTRLCPPPRGGEADCSQVINEIMLMFWNVGKFIAAAATNCITGLNVAAGCALGSLNLVSAFSATGSVTSALVSGVCTDLQGRKRNITEQRINRKIQRIKLLQSISLRRLLREKKLTGSAEREAEALVSLPNPRSNATMPELLKSIGLHAETASHPRELVLSHLRSLKPNGLEESERREMFATARALLAKHESSWPVPAFHGSEHRSGLHK</sequence>
<comment type="caution">
    <text evidence="1">The sequence shown here is derived from an EMBL/GenBank/DDBJ whole genome shotgun (WGS) entry which is preliminary data.</text>
</comment>
<accession>A0A1Q9EB59</accession>